<sequence>MVNSDGALSSIEENMRSARESALTGRYEDAILFYESAISQMSKQVQDAEDNEMRNEWIQARKSLQSELGRVNENKNALQRLGSAVASSSEENPPTDPDVWPPKPRKTPTNLSTAPRSRASTGSGASAGLAGGSNARRNVLDDKKKKGSIKKSTSQTSFDDNGKRPSLNNKSGIEGDETNEPEEKVFEPQGYDKELVDTIERNILLKNPDVTWTKIAGLEGAKKLLKEAAVLPFLIPQYFKGIRRPWKGVCLFGPPGTGKTLLAKAVATECNTTFFCVSSSSLTSKYRGDSERLVRLLFEMARFHAPSTIFIDEIDSIGSRRGSDTEHEASRRVKSELLVQMDGCSEDTSKTVLVLAATNFPWDIDEALRRRLEKRIYIPLPEAPDRVQLLRIALEEVKLANDVNLEEVAEQLEGYSGSDITHVCRDAAMMPLREHIANMSPEDMKNLSASEVDLPITREHFLQSIQKTASSVSAADIHRYEQWMEEYGAS</sequence>
<dbReference type="SUPFAM" id="SSF52540">
    <property type="entry name" value="P-loop containing nucleoside triphosphate hydrolases"/>
    <property type="match status" value="1"/>
</dbReference>
<keyword evidence="7 8" id="KW-0413">Isomerase</keyword>
<keyword evidence="5 8" id="KW-0067">ATP-binding</keyword>
<feature type="region of interest" description="Disordered" evidence="10">
    <location>
        <begin position="82"/>
        <end position="184"/>
    </location>
</feature>
<dbReference type="Pfam" id="PF17862">
    <property type="entry name" value="AAA_lid_3"/>
    <property type="match status" value="1"/>
</dbReference>
<dbReference type="InterPro" id="IPR015415">
    <property type="entry name" value="Spast_Vps4_C"/>
</dbReference>
<evidence type="ECO:0000313" key="13">
    <source>
        <dbReference type="Proteomes" id="UP000298663"/>
    </source>
</evidence>
<dbReference type="HAMAP" id="MF_03023">
    <property type="entry name" value="Katanin_p60_A1"/>
    <property type="match status" value="1"/>
</dbReference>
<evidence type="ECO:0000259" key="11">
    <source>
        <dbReference type="SMART" id="SM00382"/>
    </source>
</evidence>
<comment type="catalytic activity">
    <reaction evidence="8">
        <text>n ATP + n H2O + a microtubule = n ADP + n phosphate + (n+1) alpha/beta tubulin heterodimers.</text>
        <dbReference type="EC" id="5.6.1.1"/>
    </reaction>
</comment>
<dbReference type="STRING" id="34508.A0A4U5PBK8"/>
<comment type="subunit">
    <text evidence="8">Can homooligomerize into hexameric rings, which may be promoted by interaction with microtubules. Interacts with KATNB1, which may serve as a targeting subunit.</text>
</comment>
<evidence type="ECO:0000256" key="6">
    <source>
        <dbReference type="ARBA" id="ARBA00023212"/>
    </source>
</evidence>
<evidence type="ECO:0000256" key="8">
    <source>
        <dbReference type="HAMAP-Rule" id="MF_03023"/>
    </source>
</evidence>
<gene>
    <name evidence="8" type="primary">KATNA1</name>
    <name evidence="12" type="ORF">L596_008158</name>
</gene>
<dbReference type="GO" id="GO:0008568">
    <property type="term" value="F:microtubule severing ATPase activity"/>
    <property type="evidence" value="ECO:0007669"/>
    <property type="project" value="UniProtKB-EC"/>
</dbReference>
<dbReference type="OrthoDB" id="5334845at2759"/>
<dbReference type="PANTHER" id="PTHR23074">
    <property type="entry name" value="AAA DOMAIN-CONTAINING"/>
    <property type="match status" value="1"/>
</dbReference>
<keyword evidence="4 8" id="KW-0547">Nucleotide-binding</keyword>
<keyword evidence="3 8" id="KW-0493">Microtubule</keyword>
<dbReference type="InterPro" id="IPR048611">
    <property type="entry name" value="KATNA1_MIT"/>
</dbReference>
<dbReference type="GO" id="GO:0005737">
    <property type="term" value="C:cytoplasm"/>
    <property type="evidence" value="ECO:0007669"/>
    <property type="project" value="UniProtKB-SubCell"/>
</dbReference>
<comment type="activity regulation">
    <text evidence="8">ATPase activity is stimulated by microtubules, which promote homooligomerization. ATP-dependent microtubule severing is stimulated by interaction with KATNB1.</text>
</comment>
<keyword evidence="13" id="KW-1185">Reference proteome</keyword>
<dbReference type="FunFam" id="1.10.8.60:FF:000025">
    <property type="entry name" value="Katanin p60 ATPase-containing subunit A1"/>
    <property type="match status" value="1"/>
</dbReference>
<dbReference type="GO" id="GO:0000922">
    <property type="term" value="C:spindle pole"/>
    <property type="evidence" value="ECO:0007669"/>
    <property type="project" value="UniProtKB-SubCell"/>
</dbReference>
<organism evidence="12 13">
    <name type="scientific">Steinernema carpocapsae</name>
    <name type="common">Entomopathogenic nematode</name>
    <dbReference type="NCBI Taxonomy" id="34508"/>
    <lineage>
        <taxon>Eukaryota</taxon>
        <taxon>Metazoa</taxon>
        <taxon>Ecdysozoa</taxon>
        <taxon>Nematoda</taxon>
        <taxon>Chromadorea</taxon>
        <taxon>Rhabditida</taxon>
        <taxon>Tylenchina</taxon>
        <taxon>Panagrolaimomorpha</taxon>
        <taxon>Strongyloidoidea</taxon>
        <taxon>Steinernematidae</taxon>
        <taxon>Steinernema</taxon>
    </lineage>
</organism>
<evidence type="ECO:0000256" key="10">
    <source>
        <dbReference type="SAM" id="MobiDB-lite"/>
    </source>
</evidence>
<dbReference type="GO" id="GO:0008017">
    <property type="term" value="F:microtubule binding"/>
    <property type="evidence" value="ECO:0007669"/>
    <property type="project" value="UniProtKB-UniRule"/>
</dbReference>
<keyword evidence="6 8" id="KW-0206">Cytoskeleton</keyword>
<dbReference type="Gene3D" id="3.40.50.300">
    <property type="entry name" value="P-loop containing nucleotide triphosphate hydrolases"/>
    <property type="match status" value="1"/>
</dbReference>
<dbReference type="GO" id="GO:0005813">
    <property type="term" value="C:centrosome"/>
    <property type="evidence" value="ECO:0007669"/>
    <property type="project" value="UniProtKB-SubCell"/>
</dbReference>
<dbReference type="GO" id="GO:0005524">
    <property type="term" value="F:ATP binding"/>
    <property type="evidence" value="ECO:0007669"/>
    <property type="project" value="UniProtKB-KW"/>
</dbReference>
<dbReference type="CDD" id="cd21748">
    <property type="entry name" value="Kp60-NTD"/>
    <property type="match status" value="1"/>
</dbReference>
<evidence type="ECO:0000256" key="4">
    <source>
        <dbReference type="ARBA" id="ARBA00022741"/>
    </source>
</evidence>
<keyword evidence="8" id="KW-0132">Cell division</keyword>
<dbReference type="InterPro" id="IPR050304">
    <property type="entry name" value="MT-severing_AAA_ATPase"/>
</dbReference>
<keyword evidence="2 8" id="KW-0963">Cytoplasm</keyword>
<dbReference type="Gene3D" id="1.10.8.60">
    <property type="match status" value="1"/>
</dbReference>
<dbReference type="InterPro" id="IPR027417">
    <property type="entry name" value="P-loop_NTPase"/>
</dbReference>
<dbReference type="PROSITE" id="PS00674">
    <property type="entry name" value="AAA"/>
    <property type="match status" value="1"/>
</dbReference>
<comment type="subcellular location">
    <subcellularLocation>
        <location evidence="1">Cytoplasm</location>
        <location evidence="1">Cytoskeleton</location>
    </subcellularLocation>
    <subcellularLocation>
        <location evidence="8">Cytoplasm</location>
    </subcellularLocation>
    <subcellularLocation>
        <location evidence="8">Cytoplasm</location>
        <location evidence="8">Cytoskeleton</location>
        <location evidence="8">Microtubule organizing center</location>
        <location evidence="8">Centrosome</location>
    </subcellularLocation>
    <subcellularLocation>
        <location evidence="8">Cytoplasm</location>
        <location evidence="8">Cytoskeleton</location>
        <location evidence="8">Spindle pole</location>
    </subcellularLocation>
    <subcellularLocation>
        <location evidence="8">Cytoplasm</location>
        <location evidence="8">Cytoskeleton</location>
        <location evidence="8">Spindle</location>
    </subcellularLocation>
    <text evidence="8">Predominantly cytoplasmic. Also localized to the interphase centrosome and the mitotic spindle poles. Enhanced recruitment to the mitotic spindle poles requires microtubules and interaction with KATNB1.</text>
</comment>
<comment type="function">
    <text evidence="8">Catalytic subunit of a complex which severs microtubules in an ATP-dependent manner. Microtubule severing may promote rapid reorganization of cellular microtubule arrays and the release of microtubules from the centrosome following nucleation.</text>
</comment>
<dbReference type="Gene3D" id="1.20.58.80">
    <property type="entry name" value="Phosphotransferase system, lactose/cellobiose-type IIA subunit"/>
    <property type="match status" value="1"/>
</dbReference>
<dbReference type="FunFam" id="3.40.50.300:FF:000159">
    <property type="entry name" value="Katanin p60 ATPase-containing subunit A1"/>
    <property type="match status" value="1"/>
</dbReference>
<dbReference type="Pfam" id="PF00004">
    <property type="entry name" value="AAA"/>
    <property type="match status" value="1"/>
</dbReference>
<keyword evidence="8" id="KW-0131">Cell cycle</keyword>
<name>A0A4U5PBK8_STECR</name>
<feature type="binding site" evidence="8">
    <location>
        <begin position="253"/>
        <end position="260"/>
    </location>
    <ligand>
        <name>ATP</name>
        <dbReference type="ChEBI" id="CHEBI:30616"/>
    </ligand>
</feature>
<protein>
    <recommendedName>
        <fullName evidence="8">Katanin p60 ATPase-containing subunit A1</fullName>
        <shortName evidence="8">Katanin p60 subunit A1</shortName>
        <ecNumber evidence="8">5.6.1.1</ecNumber>
    </recommendedName>
    <alternativeName>
        <fullName evidence="8">p60 katanin</fullName>
    </alternativeName>
</protein>
<proteinExistence type="inferred from homology"/>
<comment type="similarity">
    <text evidence="8">Belongs to the AAA ATPase family. Katanin p60 subunit A1 subfamily.</text>
</comment>
<dbReference type="InterPro" id="IPR003593">
    <property type="entry name" value="AAA+_ATPase"/>
</dbReference>
<reference evidence="12 13" key="1">
    <citation type="journal article" date="2015" name="Genome Biol.">
        <title>Comparative genomics of Steinernema reveals deeply conserved gene regulatory networks.</title>
        <authorList>
            <person name="Dillman A.R."/>
            <person name="Macchietto M."/>
            <person name="Porter C.F."/>
            <person name="Rogers A."/>
            <person name="Williams B."/>
            <person name="Antoshechkin I."/>
            <person name="Lee M.M."/>
            <person name="Goodwin Z."/>
            <person name="Lu X."/>
            <person name="Lewis E.E."/>
            <person name="Goodrich-Blair H."/>
            <person name="Stock S.P."/>
            <person name="Adams B.J."/>
            <person name="Sternberg P.W."/>
            <person name="Mortazavi A."/>
        </authorList>
    </citation>
    <scope>NUCLEOTIDE SEQUENCE [LARGE SCALE GENOMIC DNA]</scope>
    <source>
        <strain evidence="12 13">ALL</strain>
    </source>
</reference>
<dbReference type="Proteomes" id="UP000298663">
    <property type="component" value="Unassembled WGS sequence"/>
</dbReference>
<evidence type="ECO:0000256" key="9">
    <source>
        <dbReference type="SAM" id="Coils"/>
    </source>
</evidence>
<feature type="domain" description="AAA+ ATPase" evidence="11">
    <location>
        <begin position="245"/>
        <end position="382"/>
    </location>
</feature>
<evidence type="ECO:0000313" key="12">
    <source>
        <dbReference type="EMBL" id="TKR93757.1"/>
    </source>
</evidence>
<evidence type="ECO:0000256" key="5">
    <source>
        <dbReference type="ARBA" id="ARBA00022840"/>
    </source>
</evidence>
<evidence type="ECO:0000256" key="7">
    <source>
        <dbReference type="ARBA" id="ARBA00023235"/>
    </source>
</evidence>
<feature type="coiled-coil region" evidence="9">
    <location>
        <begin position="31"/>
        <end position="81"/>
    </location>
</feature>
<dbReference type="SMART" id="SM00382">
    <property type="entry name" value="AAA"/>
    <property type="match status" value="1"/>
</dbReference>
<comment type="caution">
    <text evidence="12">The sequence shown here is derived from an EMBL/GenBank/DDBJ whole genome shotgun (WGS) entry which is preliminary data.</text>
</comment>
<dbReference type="InterPro" id="IPR003960">
    <property type="entry name" value="ATPase_AAA_CS"/>
</dbReference>
<dbReference type="GO" id="GO:0051013">
    <property type="term" value="P:microtubule severing"/>
    <property type="evidence" value="ECO:0007669"/>
    <property type="project" value="UniProtKB-UniRule"/>
</dbReference>
<evidence type="ECO:0000256" key="3">
    <source>
        <dbReference type="ARBA" id="ARBA00022701"/>
    </source>
</evidence>
<dbReference type="Pfam" id="PF21126">
    <property type="entry name" value="KATNA1_MIT"/>
    <property type="match status" value="1"/>
</dbReference>
<accession>A0A4U5PBK8</accession>
<dbReference type="InterPro" id="IPR028596">
    <property type="entry name" value="KATNA1"/>
</dbReference>
<dbReference type="InterPro" id="IPR003959">
    <property type="entry name" value="ATPase_AAA_core"/>
</dbReference>
<dbReference type="InterPro" id="IPR041569">
    <property type="entry name" value="AAA_lid_3"/>
</dbReference>
<dbReference type="EMBL" id="AZBU02000002">
    <property type="protein sequence ID" value="TKR93757.1"/>
    <property type="molecule type" value="Genomic_DNA"/>
</dbReference>
<dbReference type="GO" id="GO:0005874">
    <property type="term" value="C:microtubule"/>
    <property type="evidence" value="ECO:0007669"/>
    <property type="project" value="UniProtKB-KW"/>
</dbReference>
<dbReference type="PANTHER" id="PTHR23074:SF19">
    <property type="entry name" value="KATANIN P60 ATPASE-CONTAINING SUBUNIT A1"/>
    <property type="match status" value="1"/>
</dbReference>
<feature type="compositionally biased region" description="Low complexity" evidence="10">
    <location>
        <begin position="116"/>
        <end position="137"/>
    </location>
</feature>
<evidence type="ECO:0000256" key="2">
    <source>
        <dbReference type="ARBA" id="ARBA00022490"/>
    </source>
</evidence>
<dbReference type="AlphaFoldDB" id="A0A4U5PBK8"/>
<keyword evidence="9" id="KW-0175">Coiled coil</keyword>
<keyword evidence="8" id="KW-0498">Mitosis</keyword>
<reference evidence="12 13" key="2">
    <citation type="journal article" date="2019" name="G3 (Bethesda)">
        <title>Hybrid Assembly of the Genome of the Entomopathogenic Nematode Steinernema carpocapsae Identifies the X-Chromosome.</title>
        <authorList>
            <person name="Serra L."/>
            <person name="Macchietto M."/>
            <person name="Macias-Munoz A."/>
            <person name="McGill C.J."/>
            <person name="Rodriguez I.M."/>
            <person name="Rodriguez B."/>
            <person name="Murad R."/>
            <person name="Mortazavi A."/>
        </authorList>
    </citation>
    <scope>NUCLEOTIDE SEQUENCE [LARGE SCALE GENOMIC DNA]</scope>
    <source>
        <strain evidence="12 13">ALL</strain>
    </source>
</reference>
<dbReference type="EC" id="5.6.1.1" evidence="8"/>
<dbReference type="GO" id="GO:0016887">
    <property type="term" value="F:ATP hydrolysis activity"/>
    <property type="evidence" value="ECO:0007669"/>
    <property type="project" value="InterPro"/>
</dbReference>
<dbReference type="Pfam" id="PF09336">
    <property type="entry name" value="Vps4_C"/>
    <property type="match status" value="1"/>
</dbReference>
<dbReference type="GO" id="GO:0051301">
    <property type="term" value="P:cell division"/>
    <property type="evidence" value="ECO:0007669"/>
    <property type="project" value="UniProtKB-KW"/>
</dbReference>
<evidence type="ECO:0000256" key="1">
    <source>
        <dbReference type="ARBA" id="ARBA00004245"/>
    </source>
</evidence>